<sequence length="158" mass="16955">MTSQEKHQTIELIEMTGEIVAAYVSHNHVAVGDLPALIASVHASLGGFGTNDPVGKPEEETGRPTAAQIRKSVRPDGIVSFIDGKAYKTLKRHLTSHGLNPDSYRERYGLPADYPMVASSYSEKRSSLAKSLGLGRGGERDSERAEAPAAARGRQKVA</sequence>
<evidence type="ECO:0000313" key="4">
    <source>
        <dbReference type="Proteomes" id="UP001236369"/>
    </source>
</evidence>
<comment type="similarity">
    <text evidence="1">Belongs to the ros/MucR family.</text>
</comment>
<dbReference type="EMBL" id="JAUSVV010000010">
    <property type="protein sequence ID" value="MDQ0444239.1"/>
    <property type="molecule type" value="Genomic_DNA"/>
</dbReference>
<proteinExistence type="inferred from homology"/>
<feature type="compositionally biased region" description="Basic and acidic residues" evidence="2">
    <location>
        <begin position="137"/>
        <end position="146"/>
    </location>
</feature>
<accession>A0ABU0HRX6</accession>
<keyword evidence="4" id="KW-1185">Reference proteome</keyword>
<dbReference type="RefSeq" id="WP_238250637.1">
    <property type="nucleotide sequence ID" value="NZ_BPQX01000043.1"/>
</dbReference>
<organism evidence="3 4">
    <name type="scientific">Methylobacterium persicinum</name>
    <dbReference type="NCBI Taxonomy" id="374426"/>
    <lineage>
        <taxon>Bacteria</taxon>
        <taxon>Pseudomonadati</taxon>
        <taxon>Pseudomonadota</taxon>
        <taxon>Alphaproteobacteria</taxon>
        <taxon>Hyphomicrobiales</taxon>
        <taxon>Methylobacteriaceae</taxon>
        <taxon>Methylobacterium</taxon>
    </lineage>
</organism>
<dbReference type="Gene3D" id="1.10.10.1550">
    <property type="entry name" value="ROS/MUCR transcriptional regulator protein"/>
    <property type="match status" value="1"/>
</dbReference>
<dbReference type="InterPro" id="IPR008807">
    <property type="entry name" value="ROS_MUCR"/>
</dbReference>
<evidence type="ECO:0000256" key="2">
    <source>
        <dbReference type="SAM" id="MobiDB-lite"/>
    </source>
</evidence>
<reference evidence="3 4" key="1">
    <citation type="submission" date="2023-07" db="EMBL/GenBank/DDBJ databases">
        <title>Genomic Encyclopedia of Type Strains, Phase IV (KMG-IV): sequencing the most valuable type-strain genomes for metagenomic binning, comparative biology and taxonomic classification.</title>
        <authorList>
            <person name="Goeker M."/>
        </authorList>
    </citation>
    <scope>NUCLEOTIDE SEQUENCE [LARGE SCALE GENOMIC DNA]</scope>
    <source>
        <strain evidence="3 4">DSM 19562</strain>
    </source>
</reference>
<evidence type="ECO:0000256" key="1">
    <source>
        <dbReference type="ARBA" id="ARBA00007031"/>
    </source>
</evidence>
<comment type="caution">
    <text evidence="3">The sequence shown here is derived from an EMBL/GenBank/DDBJ whole genome shotgun (WGS) entry which is preliminary data.</text>
</comment>
<dbReference type="InterPro" id="IPR041920">
    <property type="entry name" value="ROS/MUCR_sf"/>
</dbReference>
<protein>
    <submittedName>
        <fullName evidence="3">Transcriptional regulator</fullName>
    </submittedName>
</protein>
<dbReference type="Pfam" id="PF05443">
    <property type="entry name" value="ROS_MUCR"/>
    <property type="match status" value="1"/>
</dbReference>
<dbReference type="Proteomes" id="UP001236369">
    <property type="component" value="Unassembled WGS sequence"/>
</dbReference>
<name>A0ABU0HRX6_9HYPH</name>
<evidence type="ECO:0000313" key="3">
    <source>
        <dbReference type="EMBL" id="MDQ0444239.1"/>
    </source>
</evidence>
<feature type="region of interest" description="Disordered" evidence="2">
    <location>
        <begin position="128"/>
        <end position="158"/>
    </location>
</feature>
<gene>
    <name evidence="3" type="ORF">QO016_003749</name>
</gene>